<comment type="cofactor">
    <cofactor evidence="2">
        <name>a divalent metal cation</name>
        <dbReference type="ChEBI" id="CHEBI:60240"/>
    </cofactor>
</comment>
<keyword evidence="2" id="KW-0479">Metal-binding</keyword>
<dbReference type="EC" id="3.1.4.-" evidence="2"/>
<keyword evidence="5" id="KW-1185">Reference proteome</keyword>
<comment type="caution">
    <text evidence="4">The sequence shown here is derived from an EMBL/GenBank/DDBJ whole genome shotgun (WGS) entry which is preliminary data.</text>
</comment>
<dbReference type="InterPro" id="IPR029052">
    <property type="entry name" value="Metallo-depent_PP-like"/>
</dbReference>
<dbReference type="PANTHER" id="PTHR42850">
    <property type="entry name" value="METALLOPHOSPHOESTERASE"/>
    <property type="match status" value="1"/>
</dbReference>
<dbReference type="PIRSF" id="PIRSF000883">
    <property type="entry name" value="Pesterase_MJ0912"/>
    <property type="match status" value="1"/>
</dbReference>
<dbReference type="InterPro" id="IPR024654">
    <property type="entry name" value="Calcineurin-like_PHP_lpxH"/>
</dbReference>
<feature type="domain" description="Calcineurin-like phosphoesterase" evidence="3">
    <location>
        <begin position="3"/>
        <end position="197"/>
    </location>
</feature>
<evidence type="ECO:0000313" key="4">
    <source>
        <dbReference type="EMBL" id="GAA3724109.1"/>
    </source>
</evidence>
<protein>
    <recommendedName>
        <fullName evidence="2">Phosphoesterase</fullName>
        <ecNumber evidence="2">3.1.4.-</ecNumber>
    </recommendedName>
</protein>
<proteinExistence type="inferred from homology"/>
<dbReference type="SUPFAM" id="SSF56300">
    <property type="entry name" value="Metallo-dependent phosphatases"/>
    <property type="match status" value="1"/>
</dbReference>
<dbReference type="PANTHER" id="PTHR42850:SF2">
    <property type="entry name" value="BLL5683 PROTEIN"/>
    <property type="match status" value="1"/>
</dbReference>
<dbReference type="Gene3D" id="3.60.21.10">
    <property type="match status" value="1"/>
</dbReference>
<name>A0ABP7EUQ7_9STAP</name>
<evidence type="ECO:0000256" key="2">
    <source>
        <dbReference type="RuleBase" id="RU362039"/>
    </source>
</evidence>
<dbReference type="InterPro" id="IPR050126">
    <property type="entry name" value="Ap4A_hydrolase"/>
</dbReference>
<dbReference type="Pfam" id="PF12850">
    <property type="entry name" value="Metallophos_2"/>
    <property type="match status" value="1"/>
</dbReference>
<sequence length="237" mass="27101">MTMKIAVISDIHGNYEALEKVIEDMEQFKIDEVYCLGDVISLGHQTNEVLSVLSEMENLTMITGNHDDEVIKALKGMKSRVNGPEHEHHLWVSQHIDPGYIHMLENLPLTTEKRMDGHRILLTHYHLDGCRYRSIEESPSLDLLEEIYGQEAYSVVLYGHDHIIQHFKTSGPVMVNPGALGVTETPFAPYAILELKDDGAINTMFRNVPYDRRKFIEGLKNENPPALDFIMEFLLKE</sequence>
<gene>
    <name evidence="4" type="ORF">GCM10022378_12680</name>
</gene>
<accession>A0ABP7EUQ7</accession>
<dbReference type="NCBIfam" id="TIGR00040">
    <property type="entry name" value="yfcE"/>
    <property type="match status" value="1"/>
</dbReference>
<dbReference type="EMBL" id="BAABCK010000022">
    <property type="protein sequence ID" value="GAA3724109.1"/>
    <property type="molecule type" value="Genomic_DNA"/>
</dbReference>
<evidence type="ECO:0000259" key="3">
    <source>
        <dbReference type="Pfam" id="PF12850"/>
    </source>
</evidence>
<dbReference type="InterPro" id="IPR011152">
    <property type="entry name" value="Pesterase_MJ0912"/>
</dbReference>
<reference evidence="5" key="1">
    <citation type="journal article" date="2019" name="Int. J. Syst. Evol. Microbiol.">
        <title>The Global Catalogue of Microorganisms (GCM) 10K type strain sequencing project: providing services to taxonomists for standard genome sequencing and annotation.</title>
        <authorList>
            <consortium name="The Broad Institute Genomics Platform"/>
            <consortium name="The Broad Institute Genome Sequencing Center for Infectious Disease"/>
            <person name="Wu L."/>
            <person name="Ma J."/>
        </authorList>
    </citation>
    <scope>NUCLEOTIDE SEQUENCE [LARGE SCALE GENOMIC DNA]</scope>
    <source>
        <strain evidence="5">JCM 16981</strain>
    </source>
</reference>
<comment type="similarity">
    <text evidence="1 2">Belongs to the metallophosphoesterase superfamily. YfcE family.</text>
</comment>
<dbReference type="Proteomes" id="UP001500920">
    <property type="component" value="Unassembled WGS sequence"/>
</dbReference>
<organism evidence="4 5">
    <name type="scientific">Salinicoccus jeotgali</name>
    <dbReference type="NCBI Taxonomy" id="381634"/>
    <lineage>
        <taxon>Bacteria</taxon>
        <taxon>Bacillati</taxon>
        <taxon>Bacillota</taxon>
        <taxon>Bacilli</taxon>
        <taxon>Bacillales</taxon>
        <taxon>Staphylococcaceae</taxon>
        <taxon>Salinicoccus</taxon>
    </lineage>
</organism>
<evidence type="ECO:0000313" key="5">
    <source>
        <dbReference type="Proteomes" id="UP001500920"/>
    </source>
</evidence>
<evidence type="ECO:0000256" key="1">
    <source>
        <dbReference type="ARBA" id="ARBA00008950"/>
    </source>
</evidence>
<dbReference type="InterPro" id="IPR000979">
    <property type="entry name" value="Phosphodiesterase_MJ0936/Vps29"/>
</dbReference>
<dbReference type="RefSeq" id="WP_344702606.1">
    <property type="nucleotide sequence ID" value="NZ_BAABCK010000022.1"/>
</dbReference>